<dbReference type="OrthoDB" id="5806989at2759"/>
<dbReference type="SMART" id="SM00198">
    <property type="entry name" value="SCP"/>
    <property type="match status" value="1"/>
</dbReference>
<comment type="caution">
    <text evidence="3">The sequence shown here is derived from an EMBL/GenBank/DDBJ whole genome shotgun (WGS) entry which is preliminary data.</text>
</comment>
<dbReference type="STRING" id="1611254.A0A2G5TE32"/>
<name>A0A2G5TE32_9PELO</name>
<dbReference type="CDD" id="cd05380">
    <property type="entry name" value="CAP_euk"/>
    <property type="match status" value="1"/>
</dbReference>
<dbReference type="EMBL" id="PDUG01000005">
    <property type="protein sequence ID" value="PIC25527.1"/>
    <property type="molecule type" value="Genomic_DNA"/>
</dbReference>
<gene>
    <name evidence="3" type="primary">Cnig_chr_V.g18420</name>
    <name evidence="3" type="ORF">B9Z55_018420</name>
</gene>
<proteinExistence type="predicted"/>
<sequence length="239" mass="26210">MKTFMLLGFLCIIFIGELGFCLHKGLGPIKLFETEQTQTFSIQCTHAQLTDAGKTAIVNAHNKLRSTLAQGKYNISGDIRRAATNMKMIGWNDDLAIKAYRSIYQCPSNIARPNPAETGCNIRVVDAVGTQVADDYAKEAVAFWEKQFQDKGWPVNNTITTDLASQGLAEATQMAFSLTGAMGCGVQKCGSKVATVCYYKYPLVNNNKVYEMGTTCSRCPDFHVCNQPTGLCAYQQVGK</sequence>
<accession>A0A2G5TE32</accession>
<dbReference type="AlphaFoldDB" id="A0A2G5TE32"/>
<keyword evidence="4" id="KW-1185">Reference proteome</keyword>
<dbReference type="Pfam" id="PF00188">
    <property type="entry name" value="CAP"/>
    <property type="match status" value="1"/>
</dbReference>
<organism evidence="3 4">
    <name type="scientific">Caenorhabditis nigoni</name>
    <dbReference type="NCBI Taxonomy" id="1611254"/>
    <lineage>
        <taxon>Eukaryota</taxon>
        <taxon>Metazoa</taxon>
        <taxon>Ecdysozoa</taxon>
        <taxon>Nematoda</taxon>
        <taxon>Chromadorea</taxon>
        <taxon>Rhabditida</taxon>
        <taxon>Rhabditina</taxon>
        <taxon>Rhabditomorpha</taxon>
        <taxon>Rhabditoidea</taxon>
        <taxon>Rhabditidae</taxon>
        <taxon>Peloderinae</taxon>
        <taxon>Caenorhabditis</taxon>
    </lineage>
</organism>
<dbReference type="InterPro" id="IPR035940">
    <property type="entry name" value="CAP_sf"/>
</dbReference>
<evidence type="ECO:0000256" key="1">
    <source>
        <dbReference type="SAM" id="SignalP"/>
    </source>
</evidence>
<evidence type="ECO:0000259" key="2">
    <source>
        <dbReference type="SMART" id="SM00198"/>
    </source>
</evidence>
<feature type="chain" id="PRO_5013559380" description="SCP domain-containing protein" evidence="1">
    <location>
        <begin position="20"/>
        <end position="239"/>
    </location>
</feature>
<dbReference type="SUPFAM" id="SSF55797">
    <property type="entry name" value="PR-1-like"/>
    <property type="match status" value="1"/>
</dbReference>
<dbReference type="PRINTS" id="PR00838">
    <property type="entry name" value="V5ALLERGEN"/>
</dbReference>
<dbReference type="InterPro" id="IPR002413">
    <property type="entry name" value="V5_allergen-like"/>
</dbReference>
<evidence type="ECO:0000313" key="3">
    <source>
        <dbReference type="EMBL" id="PIC25527.1"/>
    </source>
</evidence>
<reference evidence="4" key="1">
    <citation type="submission" date="2017-10" db="EMBL/GenBank/DDBJ databases">
        <title>Rapid genome shrinkage in a self-fertile nematode reveals novel sperm competition proteins.</title>
        <authorList>
            <person name="Yin D."/>
            <person name="Schwarz E.M."/>
            <person name="Thomas C.G."/>
            <person name="Felde R.L."/>
            <person name="Korf I.F."/>
            <person name="Cutter A.D."/>
            <person name="Schartner C.M."/>
            <person name="Ralston E.J."/>
            <person name="Meyer B.J."/>
            <person name="Haag E.S."/>
        </authorList>
    </citation>
    <scope>NUCLEOTIDE SEQUENCE [LARGE SCALE GENOMIC DNA]</scope>
    <source>
        <strain evidence="4">JU1422</strain>
    </source>
</reference>
<feature type="signal peptide" evidence="1">
    <location>
        <begin position="1"/>
        <end position="19"/>
    </location>
</feature>
<dbReference type="InterPro" id="IPR014044">
    <property type="entry name" value="CAP_dom"/>
</dbReference>
<protein>
    <recommendedName>
        <fullName evidence="2">SCP domain-containing protein</fullName>
    </recommendedName>
</protein>
<evidence type="ECO:0000313" key="4">
    <source>
        <dbReference type="Proteomes" id="UP000230233"/>
    </source>
</evidence>
<dbReference type="Gene3D" id="3.40.33.10">
    <property type="entry name" value="CAP"/>
    <property type="match status" value="1"/>
</dbReference>
<feature type="domain" description="SCP" evidence="2">
    <location>
        <begin position="52"/>
        <end position="208"/>
    </location>
</feature>
<dbReference type="Proteomes" id="UP000230233">
    <property type="component" value="Chromosome V"/>
</dbReference>
<keyword evidence="1" id="KW-0732">Signal</keyword>